<reference evidence="7" key="1">
    <citation type="submission" date="2021-01" db="EMBL/GenBank/DDBJ databases">
        <authorList>
            <person name="Corre E."/>
            <person name="Pelletier E."/>
            <person name="Niang G."/>
            <person name="Scheremetjew M."/>
            <person name="Finn R."/>
            <person name="Kale V."/>
            <person name="Holt S."/>
            <person name="Cochrane G."/>
            <person name="Meng A."/>
            <person name="Brown T."/>
            <person name="Cohen L."/>
        </authorList>
    </citation>
    <scope>NUCLEOTIDE SEQUENCE</scope>
    <source>
        <strain evidence="7">CCAC1681</strain>
    </source>
</reference>
<feature type="compositionally biased region" description="Acidic residues" evidence="4">
    <location>
        <begin position="14"/>
        <end position="68"/>
    </location>
</feature>
<feature type="region of interest" description="Disordered" evidence="4">
    <location>
        <begin position="771"/>
        <end position="821"/>
    </location>
</feature>
<dbReference type="GO" id="GO:0008270">
    <property type="term" value="F:zinc ion binding"/>
    <property type="evidence" value="ECO:0007669"/>
    <property type="project" value="UniProtKB-KW"/>
</dbReference>
<sequence length="900" mass="97333">MADGANDAVVILDGSEDQADDDVEMAEIEAGENLDDTASEDEDEEDAQREEAESSGEDEDAEDEEDVDAEEVLEELTFTAVNKLTEAAKSLEGNAALSEAKTYALAEEFHISPREVLAVVEHFKMKADASASPAKRAAAVVDDDDDEGPTFTITSGISDEVRAQVCCGDLHATLVLPKGYSRQQEYVIYADGRKATPAQMEHAAGKGASKNWKFTVRMVEPDGSAGCVFKKWMDQTGYYPKGHDPAAPPAKRDNATKKARAKAAQKEKQEKKASKAKQAEAPAKPAVPAARERSLFEKNLDTLLDDDGGVKLKENIRKLVWMMKNVENNSQRSVVVSVIFRTRSGFLGEFISQKGLEILKTWLELAKTDNKSSLILKILLTLKNMPMSVAALKETGWGKTVSKLQKYAPAKEPDAKKSAQENEEAAKKALELAERVRDQAGVVKSIWESLVLKESQEAAAKEAAAEKEKALKAEREKMAGAKRDASAILASAAKRTKIDAGKSPVAATKIGGAAVARPTTTTTIVRQAASSSKSSGLSFGGINIRGAGFAPERPAGLVKAATKAKAPSPPPAPMLYKKKPSKKAAKGIKGITWPDSHDSLEMAKFFYKADPPVACNPDPDVVEKLYDLGAKHPVREETREEVEEEEADEEEDEEDETAVAAARERQERELAAEARAAQLTRQRRLNEMRAMTKWRKPRRVPYAEDVEIAKGEESVEAARLRDLARSTREVTFKTLNAVPDSPAEAPPADAGGAAAATTMEIPLLTKITPEQQRQQEQQQRLLQQQQDQQRQRQMMHAHMPPGPPGPPPPGQPTRLGVNPGGVDAASLQALLNSVQSNPALMANLGAARSTGGAPGASAMYGICAFFNTPQGCHRGNACKFKHVRDAPAGPQAFPFIKRQG</sequence>
<keyword evidence="1" id="KW-0539">Nucleus</keyword>
<dbReference type="InterPro" id="IPR017923">
    <property type="entry name" value="TFIIS_N"/>
</dbReference>
<keyword evidence="3" id="KW-0175">Coiled coil</keyword>
<dbReference type="PANTHER" id="PTHR13275">
    <property type="entry name" value="YL-1 PROTEIN TRANSCRIPTION FACTOR-LIKE 1"/>
    <property type="match status" value="1"/>
</dbReference>
<dbReference type="PANTHER" id="PTHR13275:SF4">
    <property type="entry name" value="VACUOLAR PROTEIN SORTING-ASSOCIATED PROTEIN 72 HOMOLOG"/>
    <property type="match status" value="1"/>
</dbReference>
<dbReference type="EMBL" id="HBEN01008366">
    <property type="protein sequence ID" value="CAD8441566.1"/>
    <property type="molecule type" value="Transcribed_RNA"/>
</dbReference>
<organism evidence="7">
    <name type="scientific">Micromonas pusilla</name>
    <name type="common">Picoplanktonic green alga</name>
    <name type="synonym">Chromulina pusilla</name>
    <dbReference type="NCBI Taxonomy" id="38833"/>
    <lineage>
        <taxon>Eukaryota</taxon>
        <taxon>Viridiplantae</taxon>
        <taxon>Chlorophyta</taxon>
        <taxon>Mamiellophyceae</taxon>
        <taxon>Mamiellales</taxon>
        <taxon>Mamiellaceae</taxon>
        <taxon>Micromonas</taxon>
    </lineage>
</organism>
<comment type="subcellular location">
    <subcellularLocation>
        <location evidence="1">Nucleus</location>
    </subcellularLocation>
</comment>
<name>A0A7S0GRR7_MICPS</name>
<feature type="domain" description="TFIIS N-terminal" evidence="6">
    <location>
        <begin position="357"/>
        <end position="454"/>
    </location>
</feature>
<evidence type="ECO:0000256" key="1">
    <source>
        <dbReference type="PROSITE-ProRule" id="PRU00649"/>
    </source>
</evidence>
<evidence type="ECO:0000256" key="4">
    <source>
        <dbReference type="SAM" id="MobiDB-lite"/>
    </source>
</evidence>
<evidence type="ECO:0008006" key="8">
    <source>
        <dbReference type="Google" id="ProtNLM"/>
    </source>
</evidence>
<feature type="zinc finger region" description="C3H1-type" evidence="2">
    <location>
        <begin position="862"/>
        <end position="885"/>
    </location>
</feature>
<dbReference type="InterPro" id="IPR010919">
    <property type="entry name" value="SAND-like_dom_sf"/>
</dbReference>
<accession>A0A7S0GRR7</accession>
<keyword evidence="2" id="KW-0862">Zinc</keyword>
<proteinExistence type="predicted"/>
<gene>
    <name evidence="7" type="ORF">MSP1401_LOCUS6927</name>
</gene>
<feature type="coiled-coil region" evidence="3">
    <location>
        <begin position="415"/>
        <end position="484"/>
    </location>
</feature>
<keyword evidence="2" id="KW-0863">Zinc-finger</keyword>
<dbReference type="InterPro" id="IPR035441">
    <property type="entry name" value="TFIIS/LEDGF_dom_sf"/>
</dbReference>
<evidence type="ECO:0000259" key="6">
    <source>
        <dbReference type="PROSITE" id="PS51319"/>
    </source>
</evidence>
<dbReference type="SUPFAM" id="SSF47676">
    <property type="entry name" value="Conserved domain common to transcription factors TFIIS, elongin A, CRSP70"/>
    <property type="match status" value="1"/>
</dbReference>
<evidence type="ECO:0000259" key="5">
    <source>
        <dbReference type="PROSITE" id="PS50103"/>
    </source>
</evidence>
<dbReference type="GO" id="GO:0005634">
    <property type="term" value="C:nucleus"/>
    <property type="evidence" value="ECO:0007669"/>
    <property type="project" value="UniProtKB-SubCell"/>
</dbReference>
<feature type="region of interest" description="Disordered" evidence="4">
    <location>
        <begin position="240"/>
        <end position="291"/>
    </location>
</feature>
<dbReference type="Gene3D" id="1.20.930.10">
    <property type="entry name" value="Conserved domain common to transcription factors TFIIS, elongin A, CRSP70"/>
    <property type="match status" value="1"/>
</dbReference>
<feature type="domain" description="C3H1-type" evidence="5">
    <location>
        <begin position="862"/>
        <end position="885"/>
    </location>
</feature>
<evidence type="ECO:0000256" key="2">
    <source>
        <dbReference type="PROSITE-ProRule" id="PRU00723"/>
    </source>
</evidence>
<protein>
    <recommendedName>
        <fullName evidence="8">C3H1-type domain-containing protein</fullName>
    </recommendedName>
</protein>
<feature type="compositionally biased region" description="Low complexity" evidence="4">
    <location>
        <begin position="771"/>
        <end position="792"/>
    </location>
</feature>
<keyword evidence="2" id="KW-0479">Metal-binding</keyword>
<dbReference type="SUPFAM" id="SSF63763">
    <property type="entry name" value="SAND domain-like"/>
    <property type="match status" value="1"/>
</dbReference>
<dbReference type="PROSITE" id="PS50103">
    <property type="entry name" value="ZF_C3H1"/>
    <property type="match status" value="1"/>
</dbReference>
<feature type="compositionally biased region" description="Acidic residues" evidence="4">
    <location>
        <begin position="639"/>
        <end position="657"/>
    </location>
</feature>
<feature type="region of interest" description="Disordered" evidence="4">
    <location>
        <begin position="1"/>
        <end position="68"/>
    </location>
</feature>
<evidence type="ECO:0000313" key="7">
    <source>
        <dbReference type="EMBL" id="CAD8441566.1"/>
    </source>
</evidence>
<dbReference type="AlphaFoldDB" id="A0A7S0GRR7"/>
<feature type="compositionally biased region" description="Low complexity" evidence="4">
    <location>
        <begin position="279"/>
        <end position="289"/>
    </location>
</feature>
<feature type="region of interest" description="Disordered" evidence="4">
    <location>
        <begin position="562"/>
        <end position="581"/>
    </location>
</feature>
<dbReference type="PROSITE" id="PS51319">
    <property type="entry name" value="TFIIS_N"/>
    <property type="match status" value="1"/>
</dbReference>
<dbReference type="Gene3D" id="3.10.390.10">
    <property type="entry name" value="SAND domain-like"/>
    <property type="match status" value="1"/>
</dbReference>
<dbReference type="InterPro" id="IPR000571">
    <property type="entry name" value="Znf_CCCH"/>
</dbReference>
<dbReference type="Pfam" id="PF08711">
    <property type="entry name" value="Med26"/>
    <property type="match status" value="1"/>
</dbReference>
<feature type="compositionally biased region" description="Basic and acidic residues" evidence="4">
    <location>
        <begin position="264"/>
        <end position="273"/>
    </location>
</feature>
<evidence type="ECO:0000256" key="3">
    <source>
        <dbReference type="SAM" id="Coils"/>
    </source>
</evidence>
<feature type="compositionally biased region" description="Pro residues" evidence="4">
    <location>
        <begin position="800"/>
        <end position="811"/>
    </location>
</feature>
<feature type="region of interest" description="Disordered" evidence="4">
    <location>
        <begin position="632"/>
        <end position="664"/>
    </location>
</feature>